<protein>
    <recommendedName>
        <fullName evidence="8">Ammonium transporter</fullName>
    </recommendedName>
</protein>
<keyword evidence="5 8" id="KW-1133">Transmembrane helix</keyword>
<feature type="transmembrane region" description="Helical" evidence="8">
    <location>
        <begin position="388"/>
        <end position="409"/>
    </location>
</feature>
<evidence type="ECO:0000256" key="7">
    <source>
        <dbReference type="ARBA" id="ARBA00023177"/>
    </source>
</evidence>
<dbReference type="EMBL" id="NEXV01000642">
    <property type="protein sequence ID" value="PIG79952.1"/>
    <property type="molecule type" value="Genomic_DNA"/>
</dbReference>
<dbReference type="GO" id="GO:0005886">
    <property type="term" value="C:plasma membrane"/>
    <property type="evidence" value="ECO:0007669"/>
    <property type="project" value="UniProtKB-SubCell"/>
</dbReference>
<feature type="transmembrane region" description="Helical" evidence="8">
    <location>
        <begin position="309"/>
        <end position="329"/>
    </location>
</feature>
<feature type="transmembrane region" description="Helical" evidence="8">
    <location>
        <begin position="341"/>
        <end position="360"/>
    </location>
</feature>
<feature type="transmembrane region" description="Helical" evidence="8">
    <location>
        <begin position="33"/>
        <end position="57"/>
    </location>
</feature>
<dbReference type="PROSITE" id="PS01219">
    <property type="entry name" value="AMMONIUM_TRANSP"/>
    <property type="match status" value="1"/>
</dbReference>
<evidence type="ECO:0000256" key="6">
    <source>
        <dbReference type="ARBA" id="ARBA00023136"/>
    </source>
</evidence>
<evidence type="ECO:0000256" key="3">
    <source>
        <dbReference type="ARBA" id="ARBA00022448"/>
    </source>
</evidence>
<evidence type="ECO:0000256" key="5">
    <source>
        <dbReference type="ARBA" id="ARBA00022989"/>
    </source>
</evidence>
<feature type="transmembrane region" description="Helical" evidence="8">
    <location>
        <begin position="224"/>
        <end position="242"/>
    </location>
</feature>
<feature type="transmembrane region" description="Helical" evidence="8">
    <location>
        <begin position="284"/>
        <end position="303"/>
    </location>
</feature>
<dbReference type="FunFam" id="1.10.3430.10:FF:000003">
    <property type="entry name" value="Ammonium transporter"/>
    <property type="match status" value="1"/>
</dbReference>
<feature type="transmembrane region" description="Helical" evidence="8">
    <location>
        <begin position="153"/>
        <end position="173"/>
    </location>
</feature>
<dbReference type="NCBIfam" id="TIGR00836">
    <property type="entry name" value="amt"/>
    <property type="match status" value="1"/>
</dbReference>
<comment type="subcellular location">
    <subcellularLocation>
        <location evidence="8">Cell membrane</location>
        <topology evidence="8">Multi-pass membrane protein</topology>
    </subcellularLocation>
    <subcellularLocation>
        <location evidence="1">Membrane</location>
        <topology evidence="1">Multi-pass membrane protein</topology>
    </subcellularLocation>
</comment>
<comment type="similarity">
    <text evidence="2 8">Belongs to the ammonia transporter channel (TC 1.A.11.2) family.</text>
</comment>
<proteinExistence type="inferred from homology"/>
<dbReference type="Proteomes" id="UP000231358">
    <property type="component" value="Unassembled WGS sequence"/>
</dbReference>
<evidence type="ECO:0000259" key="9">
    <source>
        <dbReference type="Pfam" id="PF00909"/>
    </source>
</evidence>
<dbReference type="SUPFAM" id="SSF111352">
    <property type="entry name" value="Ammonium transporter"/>
    <property type="match status" value="1"/>
</dbReference>
<keyword evidence="3 8" id="KW-0813">Transport</keyword>
<evidence type="ECO:0000256" key="8">
    <source>
        <dbReference type="RuleBase" id="RU362002"/>
    </source>
</evidence>
<comment type="caution">
    <text evidence="10">The sequence shown here is derived from an EMBL/GenBank/DDBJ whole genome shotgun (WGS) entry which is preliminary data.</text>
</comment>
<dbReference type="InterPro" id="IPR024041">
    <property type="entry name" value="NH4_transpt_AmtB-like_dom"/>
</dbReference>
<dbReference type="AlphaFoldDB" id="A0A2G7FH45"/>
<dbReference type="PANTHER" id="PTHR43029:SF15">
    <property type="entry name" value="AMMONIUM TRANSPORTER"/>
    <property type="match status" value="1"/>
</dbReference>
<evidence type="ECO:0000256" key="1">
    <source>
        <dbReference type="ARBA" id="ARBA00004141"/>
    </source>
</evidence>
<organism evidence="10 11">
    <name type="scientific">Aspergillus arachidicola</name>
    <dbReference type="NCBI Taxonomy" id="656916"/>
    <lineage>
        <taxon>Eukaryota</taxon>
        <taxon>Fungi</taxon>
        <taxon>Dikarya</taxon>
        <taxon>Ascomycota</taxon>
        <taxon>Pezizomycotina</taxon>
        <taxon>Eurotiomycetes</taxon>
        <taxon>Eurotiomycetidae</taxon>
        <taxon>Eurotiales</taxon>
        <taxon>Aspergillaceae</taxon>
        <taxon>Aspergillus</taxon>
        <taxon>Aspergillus subgen. Circumdati</taxon>
    </lineage>
</organism>
<dbReference type="InterPro" id="IPR018047">
    <property type="entry name" value="Ammonium_transpt_CS"/>
</dbReference>
<evidence type="ECO:0000313" key="10">
    <source>
        <dbReference type="EMBL" id="PIG79952.1"/>
    </source>
</evidence>
<dbReference type="InterPro" id="IPR001905">
    <property type="entry name" value="Ammonium_transpt"/>
</dbReference>
<dbReference type="Gene3D" id="1.10.3430.10">
    <property type="entry name" value="Ammonium transporter AmtB like domains"/>
    <property type="match status" value="1"/>
</dbReference>
<gene>
    <name evidence="10" type="ORF">AARAC_005497</name>
</gene>
<evidence type="ECO:0000256" key="4">
    <source>
        <dbReference type="ARBA" id="ARBA00022692"/>
    </source>
</evidence>
<dbReference type="InterPro" id="IPR029020">
    <property type="entry name" value="Ammonium/urea_transptr"/>
</dbReference>
<feature type="transmembrane region" description="Helical" evidence="8">
    <location>
        <begin position="118"/>
        <end position="141"/>
    </location>
</feature>
<feature type="transmembrane region" description="Helical" evidence="8">
    <location>
        <begin position="254"/>
        <end position="275"/>
    </location>
</feature>
<evidence type="ECO:0000313" key="11">
    <source>
        <dbReference type="Proteomes" id="UP000231358"/>
    </source>
</evidence>
<sequence length="473" mass="50560">MAAQPVCNASMPEGGDPTKVDVNAQYAGLEYNYIYITACTFIVFLILPGIAFLYSGLTRRKSALALLFQGFMILAVVTFQWLFWGYSLAYSRDGGPFIGTLQNFGLMNVMVAPSPGSAVLPEIVFCLFQLLFCACTVMILAGGAFERGSILPSLIFSFFWATIVYCPLARWTWSSNGWLYKFEAIDFAGGGPVHIASGCAALAYALVLGKRLHHGEASPRKPHNTTLVFLGTVLIWAGWLGFNGGSSLNASMRAMVAVFNTNTAGCTGILGWVLVDMIKHRGRFSVVGACEGAIAGLVGITPAAGCVSLWLAACIGFITGIVCSSLQNINDWLGIDEGMDVFKLHGVGGMVGAFLTGLFASKSISALDGASLTGGAIDGNGIQVGRQLAEICAIAGYSFTVSYILLFILKYIPGMRLRVDEESEMMGLDRAQFFDEQIGDWSIAHNMSSAMLMGVSKEPSESKDEQTVKKPGV</sequence>
<dbReference type="PANTHER" id="PTHR43029">
    <property type="entry name" value="AMMONIUM TRANSPORTER MEP2"/>
    <property type="match status" value="1"/>
</dbReference>
<evidence type="ECO:0000256" key="2">
    <source>
        <dbReference type="ARBA" id="ARBA00005887"/>
    </source>
</evidence>
<accession>A0A2G7FH45</accession>
<dbReference type="Pfam" id="PF00909">
    <property type="entry name" value="Ammonium_transp"/>
    <property type="match status" value="1"/>
</dbReference>
<keyword evidence="11" id="KW-1185">Reference proteome</keyword>
<feature type="domain" description="Ammonium transporter AmtB-like" evidence="9">
    <location>
        <begin position="36"/>
        <end position="433"/>
    </location>
</feature>
<feature type="transmembrane region" description="Helical" evidence="8">
    <location>
        <begin position="193"/>
        <end position="212"/>
    </location>
</feature>
<dbReference type="STRING" id="656916.A0A2G7FH45"/>
<feature type="transmembrane region" description="Helical" evidence="8">
    <location>
        <begin position="64"/>
        <end position="84"/>
    </location>
</feature>
<keyword evidence="4 8" id="KW-0812">Transmembrane</keyword>
<dbReference type="GO" id="GO:0008519">
    <property type="term" value="F:ammonium channel activity"/>
    <property type="evidence" value="ECO:0007669"/>
    <property type="project" value="InterPro"/>
</dbReference>
<name>A0A2G7FH45_9EURO</name>
<reference evidence="10 11" key="1">
    <citation type="submission" date="2017-05" db="EMBL/GenBank/DDBJ databases">
        <title>Genome sequence for an aflatoxigenic pathogen of Argentinian peanut, Aspergillus arachidicola.</title>
        <authorList>
            <person name="Moore G."/>
            <person name="Beltz S.B."/>
            <person name="Mack B.M."/>
        </authorList>
    </citation>
    <scope>NUCLEOTIDE SEQUENCE [LARGE SCALE GENOMIC DNA]</scope>
    <source>
        <strain evidence="10 11">CBS 117610</strain>
    </source>
</reference>
<keyword evidence="6 8" id="KW-0472">Membrane</keyword>
<keyword evidence="7 8" id="KW-0924">Ammonia transport</keyword>